<organism evidence="9 10">
    <name type="scientific">Flavisolibacter ginsenosidimutans</name>
    <dbReference type="NCBI Taxonomy" id="661481"/>
    <lineage>
        <taxon>Bacteria</taxon>
        <taxon>Pseudomonadati</taxon>
        <taxon>Bacteroidota</taxon>
        <taxon>Chitinophagia</taxon>
        <taxon>Chitinophagales</taxon>
        <taxon>Chitinophagaceae</taxon>
        <taxon>Flavisolibacter</taxon>
    </lineage>
</organism>
<evidence type="ECO:0000256" key="7">
    <source>
        <dbReference type="PROSITE-ProRule" id="PRU01360"/>
    </source>
</evidence>
<dbReference type="SUPFAM" id="SSF49464">
    <property type="entry name" value="Carboxypeptidase regulatory domain-like"/>
    <property type="match status" value="1"/>
</dbReference>
<dbReference type="Pfam" id="PF13715">
    <property type="entry name" value="CarbopepD_reg_2"/>
    <property type="match status" value="1"/>
</dbReference>
<dbReference type="Gene3D" id="2.40.170.20">
    <property type="entry name" value="TonB-dependent receptor, beta-barrel domain"/>
    <property type="match status" value="1"/>
</dbReference>
<dbReference type="AlphaFoldDB" id="A0A5B8UJT3"/>
<keyword evidence="10" id="KW-1185">Reference proteome</keyword>
<accession>A0A5B8UJT3</accession>
<dbReference type="SUPFAM" id="SSF56935">
    <property type="entry name" value="Porins"/>
    <property type="match status" value="1"/>
</dbReference>
<feature type="domain" description="TonB-dependent receptor plug" evidence="8">
    <location>
        <begin position="140"/>
        <end position="248"/>
    </location>
</feature>
<dbReference type="Pfam" id="PF07715">
    <property type="entry name" value="Plug"/>
    <property type="match status" value="1"/>
</dbReference>
<evidence type="ECO:0000256" key="5">
    <source>
        <dbReference type="ARBA" id="ARBA00023136"/>
    </source>
</evidence>
<protein>
    <submittedName>
        <fullName evidence="9">TonB-dependent receptor</fullName>
    </submittedName>
</protein>
<dbReference type="GO" id="GO:0009279">
    <property type="term" value="C:cell outer membrane"/>
    <property type="evidence" value="ECO:0007669"/>
    <property type="project" value="UniProtKB-SubCell"/>
</dbReference>
<evidence type="ECO:0000256" key="1">
    <source>
        <dbReference type="ARBA" id="ARBA00004571"/>
    </source>
</evidence>
<evidence type="ECO:0000313" key="10">
    <source>
        <dbReference type="Proteomes" id="UP000321204"/>
    </source>
</evidence>
<dbReference type="InterPro" id="IPR012910">
    <property type="entry name" value="Plug_dom"/>
</dbReference>
<proteinExistence type="inferred from homology"/>
<dbReference type="RefSeq" id="WP_146786736.1">
    <property type="nucleotide sequence ID" value="NZ_BAABIO010000001.1"/>
</dbReference>
<keyword evidence="5 7" id="KW-0472">Membrane</keyword>
<dbReference type="InterPro" id="IPR008969">
    <property type="entry name" value="CarboxyPept-like_regulatory"/>
</dbReference>
<evidence type="ECO:0000256" key="2">
    <source>
        <dbReference type="ARBA" id="ARBA00022448"/>
    </source>
</evidence>
<dbReference type="Gene3D" id="2.170.130.10">
    <property type="entry name" value="TonB-dependent receptor, plug domain"/>
    <property type="match status" value="1"/>
</dbReference>
<keyword evidence="4 7" id="KW-0812">Transmembrane</keyword>
<evidence type="ECO:0000256" key="6">
    <source>
        <dbReference type="ARBA" id="ARBA00023237"/>
    </source>
</evidence>
<dbReference type="InterPro" id="IPR023996">
    <property type="entry name" value="TonB-dep_OMP_SusC/RagA"/>
</dbReference>
<keyword evidence="9" id="KW-0675">Receptor</keyword>
<dbReference type="PROSITE" id="PS52016">
    <property type="entry name" value="TONB_DEPENDENT_REC_3"/>
    <property type="match status" value="1"/>
</dbReference>
<comment type="similarity">
    <text evidence="7">Belongs to the TonB-dependent receptor family.</text>
</comment>
<comment type="subcellular location">
    <subcellularLocation>
        <location evidence="1 7">Cell outer membrane</location>
        <topology evidence="1 7">Multi-pass membrane protein</topology>
    </subcellularLocation>
</comment>
<dbReference type="InterPro" id="IPR023997">
    <property type="entry name" value="TonB-dep_OMP_SusC/RagA_CS"/>
</dbReference>
<dbReference type="OrthoDB" id="9768177at2"/>
<dbReference type="InterPro" id="IPR037066">
    <property type="entry name" value="Plug_dom_sf"/>
</dbReference>
<evidence type="ECO:0000256" key="3">
    <source>
        <dbReference type="ARBA" id="ARBA00022452"/>
    </source>
</evidence>
<dbReference type="NCBIfam" id="TIGR04056">
    <property type="entry name" value="OMP_RagA_SusC"/>
    <property type="match status" value="1"/>
</dbReference>
<sequence>MNTSFQILYFNADVMNHLPQKIKLALAGKFVVLLTALLFVSNCLFAQQITVRGKVQEAGTLTPLVGATVSVNGKAGGTITGPGGAFSIKASVGDQLSVEHIGYTKATVPVNNSGQITITLEVSVQTLDDVVVVGYGTQKKKDLTGAIASVKLENSPLANLPNVNLLDALKGSVPGLDIGTVNAAGSNPSINIRGQNSISASNSPLIILDGVVFLGSFNEINPADIATVDVLKDASASAIYGSLAANGVVLITTKRGKTEKPTISLAANAGTQAPTNRPDMLTPDGYIQLRKDRFLADNPNSVYDINTNLPLYELEAYKKGLTVDWTKEITRTAPFKNFTLSVAGATNRFNYYVSGEYMDQKGIAVGDQFRRYTFLAKMESRITDWLRTGLNVGFTYKNADGISADYNLATIASPYGFKYVHDRGTAALGFENFPDQFERYPQGQTTTSNPLWNTQQYNEDRNQNYRSIAFARIDAPWVKGLSYTFNYSINRWEGHSANFQHENMFVNTMLLSELSSPTSHLVDANGNKSNPTRTDWYLNHLVNFKRLVGDHSFDVTLLEEEQSRSTTNLVITAKDFSGSGSSVLGSNALELGNPANYSVNTDAGKLNQMASLARLNYAYKGKYLASFSIRQDGYSGYAEGHKYGVFRAGAVAWSIGEEPYIRRNYKYIDNLKLRLSYGENGNPSIGAYQTFPTINANNTILLGGTTQRVVFLNNLANKNLNWEKTTALNLGLDFGIFKNFLSGTINVYNSNTTDLLLTRAIPIMNGFTTVLDNIGKVNNKGVELQLNLQAVRSREFTWSTGFNFWLNRNKIVSLYGLDANKDGKEDDDVANSRFIGKSLGAVYTYVMDGIIQKDDAAFIAVYGGKPGDIKFRDLNNDGKIDANDRTIVGYSKPNFTMTLSNTLAYKGVELYFLFNFIAGGGKDNWYLGNNTYAYYPNALYGGTAATWLNKPYWTPNNPSNTVTSVNYNNSAYGYSFPNGRQFVRLQDVALSYTIPSSILSRAHISAMKVYVSGKNLATFTNWEGLDPETATTFAGSGSGLPTFRIITFGLNASF</sequence>
<name>A0A5B8UJT3_9BACT</name>
<keyword evidence="6 7" id="KW-0998">Cell outer membrane</keyword>
<evidence type="ECO:0000259" key="8">
    <source>
        <dbReference type="Pfam" id="PF07715"/>
    </source>
</evidence>
<evidence type="ECO:0000313" key="9">
    <source>
        <dbReference type="EMBL" id="QEC56300.1"/>
    </source>
</evidence>
<keyword evidence="3 7" id="KW-1134">Transmembrane beta strand</keyword>
<dbReference type="InterPro" id="IPR039426">
    <property type="entry name" value="TonB-dep_rcpt-like"/>
</dbReference>
<gene>
    <name evidence="9" type="ORF">FSB75_10480</name>
</gene>
<dbReference type="EMBL" id="CP042433">
    <property type="protein sequence ID" value="QEC56300.1"/>
    <property type="molecule type" value="Genomic_DNA"/>
</dbReference>
<reference evidence="9 10" key="1">
    <citation type="journal article" date="2015" name="Int. J. Syst. Evol. Microbiol.">
        <title>Flavisolibacter ginsenosidimutans sp. nov., with ginsenoside-converting activity isolated from soil used for cultivating ginseng.</title>
        <authorList>
            <person name="Zhao Y."/>
            <person name="Liu Q."/>
            <person name="Kang M.S."/>
            <person name="Jin F."/>
            <person name="Yu H."/>
            <person name="Im W.T."/>
        </authorList>
    </citation>
    <scope>NUCLEOTIDE SEQUENCE [LARGE SCALE GENOMIC DNA]</scope>
    <source>
        <strain evidence="9 10">Gsoil 636</strain>
    </source>
</reference>
<dbReference type="Proteomes" id="UP000321204">
    <property type="component" value="Chromosome"/>
</dbReference>
<dbReference type="InterPro" id="IPR036942">
    <property type="entry name" value="Beta-barrel_TonB_sf"/>
</dbReference>
<evidence type="ECO:0000256" key="4">
    <source>
        <dbReference type="ARBA" id="ARBA00022692"/>
    </source>
</evidence>
<dbReference type="KEGG" id="fgg:FSB75_10480"/>
<keyword evidence="2 7" id="KW-0813">Transport</keyword>
<dbReference type="NCBIfam" id="TIGR04057">
    <property type="entry name" value="SusC_RagA_signa"/>
    <property type="match status" value="1"/>
</dbReference>